<evidence type="ECO:0000259" key="2">
    <source>
        <dbReference type="Pfam" id="PF01979"/>
    </source>
</evidence>
<dbReference type="PANTHER" id="PTHR43794">
    <property type="entry name" value="AMINOHYDROLASE SSNA-RELATED"/>
    <property type="match status" value="1"/>
</dbReference>
<dbReference type="Pfam" id="PF01979">
    <property type="entry name" value="Amidohydro_1"/>
    <property type="match status" value="1"/>
</dbReference>
<accession>A0A372LAN5</accession>
<proteinExistence type="predicted"/>
<organism evidence="3 4">
    <name type="scientific">Peribacillus glennii</name>
    <dbReference type="NCBI Taxonomy" id="2303991"/>
    <lineage>
        <taxon>Bacteria</taxon>
        <taxon>Bacillati</taxon>
        <taxon>Bacillota</taxon>
        <taxon>Bacilli</taxon>
        <taxon>Bacillales</taxon>
        <taxon>Bacillaceae</taxon>
        <taxon>Peribacillus</taxon>
    </lineage>
</organism>
<dbReference type="SUPFAM" id="SSF51556">
    <property type="entry name" value="Metallo-dependent hydrolases"/>
    <property type="match status" value="1"/>
</dbReference>
<evidence type="ECO:0000256" key="1">
    <source>
        <dbReference type="ARBA" id="ARBA00022801"/>
    </source>
</evidence>
<reference evidence="3 4" key="1">
    <citation type="submission" date="2018-08" db="EMBL/GenBank/DDBJ databases">
        <title>Bacillus chawlae sp. nov., Bacillus glennii sp. nov., and Bacillus saganii sp. nov. Isolated from the Vehicle Assembly Building at Kennedy Space Center where the Viking Spacecraft were Assembled.</title>
        <authorList>
            <person name="Seuylemezian A."/>
            <person name="Vaishampayan P."/>
        </authorList>
    </citation>
    <scope>NUCLEOTIDE SEQUENCE [LARGE SCALE GENOMIC DNA]</scope>
    <source>
        <strain evidence="3 4">V44-8</strain>
    </source>
</reference>
<dbReference type="InterPro" id="IPR050287">
    <property type="entry name" value="MTA/SAH_deaminase"/>
</dbReference>
<dbReference type="SUPFAM" id="SSF51338">
    <property type="entry name" value="Composite domain of metallo-dependent hydrolases"/>
    <property type="match status" value="1"/>
</dbReference>
<dbReference type="PANTHER" id="PTHR43794:SF11">
    <property type="entry name" value="AMIDOHYDROLASE-RELATED DOMAIN-CONTAINING PROTEIN"/>
    <property type="match status" value="1"/>
</dbReference>
<dbReference type="InterPro" id="IPR011059">
    <property type="entry name" value="Metal-dep_hydrolase_composite"/>
</dbReference>
<evidence type="ECO:0000313" key="4">
    <source>
        <dbReference type="Proteomes" id="UP000262939"/>
    </source>
</evidence>
<dbReference type="Gene3D" id="3.20.20.140">
    <property type="entry name" value="Metal-dependent hydrolases"/>
    <property type="match status" value="1"/>
</dbReference>
<gene>
    <name evidence="3" type="ORF">D0466_12810</name>
</gene>
<dbReference type="InterPro" id="IPR032466">
    <property type="entry name" value="Metal_Hydrolase"/>
</dbReference>
<name>A0A372LAN5_9BACI</name>
<keyword evidence="4" id="KW-1185">Reference proteome</keyword>
<dbReference type="EMBL" id="QVTD01000008">
    <property type="protein sequence ID" value="RFU62833.1"/>
    <property type="molecule type" value="Genomic_DNA"/>
</dbReference>
<dbReference type="GO" id="GO:0016810">
    <property type="term" value="F:hydrolase activity, acting on carbon-nitrogen (but not peptide) bonds"/>
    <property type="evidence" value="ECO:0007669"/>
    <property type="project" value="InterPro"/>
</dbReference>
<dbReference type="Proteomes" id="UP000262939">
    <property type="component" value="Unassembled WGS sequence"/>
</dbReference>
<comment type="caution">
    <text evidence="3">The sequence shown here is derived from an EMBL/GenBank/DDBJ whole genome shotgun (WGS) entry which is preliminary data.</text>
</comment>
<sequence length="415" mass="46405">MLLKNAFYLDENLNAVQGNLVIKEGKIVIGEHAGYDEKNIETVDCEGYIIIPGLYNSHFHGYSLLAKGLAKDIKIQDWCNDSLQGKIQADFFGKLDHLPSDEYRTVLMKAYVEMIKKGIVFASESEPGNWPDVIAETMENVGLRGLVDSHEKIADFYGKEVGRVSYGTHLLEEEDITDEALSDCERIKKSFDSIHLAHCMENGWRKDLIFAKYGKSSVALYQERNLLDDKTVLFHGVHLNEDDIGKLAVKGASVVHCPVSNFWSGAGVAPVAKMLDKGVNVCIGTDYASVDIWETMKVAYYLLKNNPSASSFTAEDVLKMATRNGAGAYRQNSAGSIQNGFSADLVFIKKDPFIPDILSGGFSTVVHNLLMETQEEQIHHVMIGGKWIMFNRKILTVDEEKLNTDYLRIVDKIYK</sequence>
<feature type="domain" description="Amidohydrolase-related" evidence="2">
    <location>
        <begin position="49"/>
        <end position="388"/>
    </location>
</feature>
<dbReference type="Gene3D" id="2.30.40.10">
    <property type="entry name" value="Urease, subunit C, domain 1"/>
    <property type="match status" value="1"/>
</dbReference>
<dbReference type="OrthoDB" id="9807210at2"/>
<dbReference type="InterPro" id="IPR006680">
    <property type="entry name" value="Amidohydro-rel"/>
</dbReference>
<protein>
    <recommendedName>
        <fullName evidence="2">Amidohydrolase-related domain-containing protein</fullName>
    </recommendedName>
</protein>
<evidence type="ECO:0000313" key="3">
    <source>
        <dbReference type="EMBL" id="RFU62833.1"/>
    </source>
</evidence>
<dbReference type="AlphaFoldDB" id="A0A372LAN5"/>
<keyword evidence="1" id="KW-0378">Hydrolase</keyword>
<dbReference type="RefSeq" id="WP_117322960.1">
    <property type="nucleotide sequence ID" value="NZ_QVTD01000008.1"/>
</dbReference>